<sequence length="53" mass="6328">MRTVDWVFAVEFGFLFGSLCLFCWWQLRKLDKLDAEEAEQERLAKEAAEREES</sequence>
<comment type="caution">
    <text evidence="2">The sequence shown here is derived from an EMBL/GenBank/DDBJ whole genome shotgun (WGS) entry which is preliminary data.</text>
</comment>
<keyword evidence="1" id="KW-0472">Membrane</keyword>
<proteinExistence type="predicted"/>
<name>A0ABW3FH40_9HYPH</name>
<evidence type="ECO:0000256" key="1">
    <source>
        <dbReference type="SAM" id="Phobius"/>
    </source>
</evidence>
<gene>
    <name evidence="2" type="ORF">ACFQ14_15450</name>
</gene>
<dbReference type="Proteomes" id="UP001597101">
    <property type="component" value="Unassembled WGS sequence"/>
</dbReference>
<keyword evidence="1" id="KW-0812">Transmembrane</keyword>
<accession>A0ABW3FH40</accession>
<keyword evidence="1" id="KW-1133">Transmembrane helix</keyword>
<evidence type="ECO:0008006" key="4">
    <source>
        <dbReference type="Google" id="ProtNLM"/>
    </source>
</evidence>
<dbReference type="RefSeq" id="WP_377213650.1">
    <property type="nucleotide sequence ID" value="NZ_JBHTJV010000025.1"/>
</dbReference>
<evidence type="ECO:0000313" key="2">
    <source>
        <dbReference type="EMBL" id="MFD0917799.1"/>
    </source>
</evidence>
<evidence type="ECO:0000313" key="3">
    <source>
        <dbReference type="Proteomes" id="UP001597101"/>
    </source>
</evidence>
<reference evidence="3" key="1">
    <citation type="journal article" date="2019" name="Int. J. Syst. Evol. Microbiol.">
        <title>The Global Catalogue of Microorganisms (GCM) 10K type strain sequencing project: providing services to taxonomists for standard genome sequencing and annotation.</title>
        <authorList>
            <consortium name="The Broad Institute Genomics Platform"/>
            <consortium name="The Broad Institute Genome Sequencing Center for Infectious Disease"/>
            <person name="Wu L."/>
            <person name="Ma J."/>
        </authorList>
    </citation>
    <scope>NUCLEOTIDE SEQUENCE [LARGE SCALE GENOMIC DNA]</scope>
    <source>
        <strain evidence="3">CCUG 60023</strain>
    </source>
</reference>
<protein>
    <recommendedName>
        <fullName evidence="4">Heme exporter protein D</fullName>
    </recommendedName>
</protein>
<dbReference type="EMBL" id="JBHTJV010000025">
    <property type="protein sequence ID" value="MFD0917799.1"/>
    <property type="molecule type" value="Genomic_DNA"/>
</dbReference>
<keyword evidence="3" id="KW-1185">Reference proteome</keyword>
<feature type="transmembrane region" description="Helical" evidence="1">
    <location>
        <begin position="6"/>
        <end position="25"/>
    </location>
</feature>
<organism evidence="2 3">
    <name type="scientific">Pseudahrensia aquimaris</name>
    <dbReference type="NCBI Taxonomy" id="744461"/>
    <lineage>
        <taxon>Bacteria</taxon>
        <taxon>Pseudomonadati</taxon>
        <taxon>Pseudomonadota</taxon>
        <taxon>Alphaproteobacteria</taxon>
        <taxon>Hyphomicrobiales</taxon>
        <taxon>Ahrensiaceae</taxon>
        <taxon>Pseudahrensia</taxon>
    </lineage>
</organism>